<reference evidence="1 3" key="1">
    <citation type="journal article" date="2019" name="Sci. Rep.">
        <title>Orb-weaving spider Araneus ventricosus genome elucidates the spidroin gene catalogue.</title>
        <authorList>
            <person name="Kono N."/>
            <person name="Nakamura H."/>
            <person name="Ohtoshi R."/>
            <person name="Moran D.A.P."/>
            <person name="Shinohara A."/>
            <person name="Yoshida Y."/>
            <person name="Fujiwara M."/>
            <person name="Mori M."/>
            <person name="Tomita M."/>
            <person name="Arakawa K."/>
        </authorList>
    </citation>
    <scope>NUCLEOTIDE SEQUENCE [LARGE SCALE GENOMIC DNA]</scope>
</reference>
<organism evidence="1 3">
    <name type="scientific">Araneus ventricosus</name>
    <name type="common">Orbweaver spider</name>
    <name type="synonym">Epeira ventricosa</name>
    <dbReference type="NCBI Taxonomy" id="182803"/>
    <lineage>
        <taxon>Eukaryota</taxon>
        <taxon>Metazoa</taxon>
        <taxon>Ecdysozoa</taxon>
        <taxon>Arthropoda</taxon>
        <taxon>Chelicerata</taxon>
        <taxon>Arachnida</taxon>
        <taxon>Araneae</taxon>
        <taxon>Araneomorphae</taxon>
        <taxon>Entelegynae</taxon>
        <taxon>Araneoidea</taxon>
        <taxon>Araneidae</taxon>
        <taxon>Araneus</taxon>
    </lineage>
</organism>
<name>A0A4Y2LSV4_ARAVE</name>
<dbReference type="EMBL" id="BGPR01015586">
    <property type="protein sequence ID" value="GBN69839.1"/>
    <property type="molecule type" value="Genomic_DNA"/>
</dbReference>
<proteinExistence type="predicted"/>
<evidence type="ECO:0000313" key="3">
    <source>
        <dbReference type="Proteomes" id="UP000499080"/>
    </source>
</evidence>
<dbReference type="Proteomes" id="UP000499080">
    <property type="component" value="Unassembled WGS sequence"/>
</dbReference>
<dbReference type="AlphaFoldDB" id="A0A4Y2LSV4"/>
<evidence type="ECO:0000313" key="1">
    <source>
        <dbReference type="EMBL" id="GBN17915.1"/>
    </source>
</evidence>
<accession>A0A4Y2LSV4</accession>
<evidence type="ECO:0000313" key="2">
    <source>
        <dbReference type="EMBL" id="GBN69839.1"/>
    </source>
</evidence>
<sequence>MAVLVQNGQNMDLVHFHSELFICDFMVDSTALFMSSNFINCWQNIIKGFLQPCNPNSARIVAFSGDHPSGGGNSRANRKESSKIALFHSGRVERDKHNLQLLDRGPFLCNFVRFVYLLFWPTGVSLDHWIGLHEAPARVSLNHCWQIVFVLPCVSFRPCYDSDKQMVE</sequence>
<keyword evidence="3" id="KW-1185">Reference proteome</keyword>
<protein>
    <submittedName>
        <fullName evidence="1">Uncharacterized protein</fullName>
    </submittedName>
</protein>
<comment type="caution">
    <text evidence="1">The sequence shown here is derived from an EMBL/GenBank/DDBJ whole genome shotgun (WGS) entry which is preliminary data.</text>
</comment>
<gene>
    <name evidence="1" type="ORF">AVEN_222391_1</name>
    <name evidence="2" type="ORF">AVEN_228027_1</name>
</gene>
<dbReference type="EMBL" id="BGPR01006314">
    <property type="protein sequence ID" value="GBN17915.1"/>
    <property type="molecule type" value="Genomic_DNA"/>
</dbReference>